<evidence type="ECO:0000313" key="2">
    <source>
        <dbReference type="Proteomes" id="UP000280696"/>
    </source>
</evidence>
<sequence>MTMAEKILNGIEKFYLAYTEKRILKTKEEVAANTNPDNLPSAVVVDELIDNLKTSFQDGVDTLYNKCKSCGVTPSDKTPTAIVNAIQSIYTNRYNAGRTQGQNDVKANPNAYGVQTDVKHTVTITVKGNCGGDSRVNLNAHASVSIDGGAATTYSSTGYVSPGQYTPERVINLTV</sequence>
<dbReference type="AlphaFoldDB" id="A0A3A9AFY4"/>
<organism evidence="1 2">
    <name type="scientific">Parablautia intestinalis</name>
    <dbReference type="NCBI Taxonomy" id="2320100"/>
    <lineage>
        <taxon>Bacteria</taxon>
        <taxon>Bacillati</taxon>
        <taxon>Bacillota</taxon>
        <taxon>Clostridia</taxon>
        <taxon>Lachnospirales</taxon>
        <taxon>Lachnospiraceae</taxon>
        <taxon>Parablautia</taxon>
    </lineage>
</organism>
<evidence type="ECO:0000313" key="1">
    <source>
        <dbReference type="EMBL" id="RKI90422.1"/>
    </source>
</evidence>
<dbReference type="RefSeq" id="WP_120470592.1">
    <property type="nucleotide sequence ID" value="NZ_RAYQ01000014.1"/>
</dbReference>
<gene>
    <name evidence="1" type="ORF">D7V94_13385</name>
</gene>
<protein>
    <submittedName>
        <fullName evidence="1">Uncharacterized protein</fullName>
    </submittedName>
</protein>
<accession>A0A3A9AFY4</accession>
<keyword evidence="2" id="KW-1185">Reference proteome</keyword>
<name>A0A3A9AFY4_9FIRM</name>
<reference evidence="1 2" key="1">
    <citation type="submission" date="2018-09" db="EMBL/GenBank/DDBJ databases">
        <title>Murine metabolic-syndrome-specific gut microbial biobank.</title>
        <authorList>
            <person name="Liu C."/>
        </authorList>
    </citation>
    <scope>NUCLEOTIDE SEQUENCE [LARGE SCALE GENOMIC DNA]</scope>
    <source>
        <strain evidence="1 2">0.1xD8-82</strain>
    </source>
</reference>
<dbReference type="OrthoDB" id="9951546at2"/>
<proteinExistence type="predicted"/>
<dbReference type="Proteomes" id="UP000280696">
    <property type="component" value="Unassembled WGS sequence"/>
</dbReference>
<dbReference type="EMBL" id="RAYQ01000014">
    <property type="protein sequence ID" value="RKI90422.1"/>
    <property type="molecule type" value="Genomic_DNA"/>
</dbReference>
<comment type="caution">
    <text evidence="1">The sequence shown here is derived from an EMBL/GenBank/DDBJ whole genome shotgun (WGS) entry which is preliminary data.</text>
</comment>